<keyword evidence="2" id="KW-1185">Reference proteome</keyword>
<gene>
    <name evidence="1" type="ORF">JOC58_001868</name>
</gene>
<dbReference type="EMBL" id="JAVDQH010000006">
    <property type="protein sequence ID" value="MDR6243975.1"/>
    <property type="molecule type" value="Genomic_DNA"/>
</dbReference>
<dbReference type="InterPro" id="IPR028964">
    <property type="entry name" value="Imm8"/>
</dbReference>
<dbReference type="Proteomes" id="UP001185028">
    <property type="component" value="Unassembled WGS sequence"/>
</dbReference>
<reference evidence="1 2" key="1">
    <citation type="submission" date="2023-07" db="EMBL/GenBank/DDBJ databases">
        <title>Genomic Encyclopedia of Type Strains, Phase IV (KMG-IV): sequencing the most valuable type-strain genomes for metagenomic binning, comparative biology and taxonomic classification.</title>
        <authorList>
            <person name="Goeker M."/>
        </authorList>
    </citation>
    <scope>NUCLEOTIDE SEQUENCE [LARGE SCALE GENOMIC DNA]</scope>
    <source>
        <strain evidence="1 2">DSM 22170</strain>
    </source>
</reference>
<evidence type="ECO:0000313" key="2">
    <source>
        <dbReference type="Proteomes" id="UP001185028"/>
    </source>
</evidence>
<sequence length="132" mass="15681">MKKKKSTPLKLQVKHYHSPDIDHIEQWMPDNDNVYYHLEMAIGLQDEQRADLYWVIIATPAGIAEARQRHSSLKSATHTRMILLDHYTWKEVVARIESVLDSIMILDRQDSLEELLHHFNWEYERNNATNED</sequence>
<proteinExistence type="predicted"/>
<comment type="caution">
    <text evidence="1">The sequence shown here is derived from an EMBL/GenBank/DDBJ whole genome shotgun (WGS) entry which is preliminary data.</text>
</comment>
<accession>A0ABU1IXJ3</accession>
<dbReference type="RefSeq" id="WP_188775886.1">
    <property type="nucleotide sequence ID" value="NZ_BMMB01000005.1"/>
</dbReference>
<name>A0ABU1IXJ3_9BACL</name>
<protein>
    <submittedName>
        <fullName evidence="1">Uncharacterized protein</fullName>
    </submittedName>
</protein>
<dbReference type="Pfam" id="PF15586">
    <property type="entry name" value="Imm8"/>
    <property type="match status" value="1"/>
</dbReference>
<evidence type="ECO:0000313" key="1">
    <source>
        <dbReference type="EMBL" id="MDR6243975.1"/>
    </source>
</evidence>
<organism evidence="1 2">
    <name type="scientific">Paenibacillus hunanensis</name>
    <dbReference type="NCBI Taxonomy" id="539262"/>
    <lineage>
        <taxon>Bacteria</taxon>
        <taxon>Bacillati</taxon>
        <taxon>Bacillota</taxon>
        <taxon>Bacilli</taxon>
        <taxon>Bacillales</taxon>
        <taxon>Paenibacillaceae</taxon>
        <taxon>Paenibacillus</taxon>
    </lineage>
</organism>